<gene>
    <name evidence="3" type="primary">LOC111129142</name>
</gene>
<reference evidence="3" key="1">
    <citation type="submission" date="2025-08" db="UniProtKB">
        <authorList>
            <consortium name="RefSeq"/>
        </authorList>
    </citation>
    <scope>IDENTIFICATION</scope>
    <source>
        <tissue evidence="3">Whole sample</tissue>
    </source>
</reference>
<feature type="region of interest" description="Disordered" evidence="1">
    <location>
        <begin position="667"/>
        <end position="698"/>
    </location>
</feature>
<dbReference type="Proteomes" id="UP000694844">
    <property type="component" value="Chromosome 4"/>
</dbReference>
<name>A0A8B8DRW9_CRAVI</name>
<protein>
    <submittedName>
        <fullName evidence="3">Uncharacterized protein LOC111129142</fullName>
    </submittedName>
</protein>
<feature type="compositionally biased region" description="Polar residues" evidence="1">
    <location>
        <begin position="255"/>
        <end position="272"/>
    </location>
</feature>
<feature type="region of interest" description="Disordered" evidence="1">
    <location>
        <begin position="253"/>
        <end position="347"/>
    </location>
</feature>
<feature type="compositionally biased region" description="Low complexity" evidence="1">
    <location>
        <begin position="485"/>
        <end position="500"/>
    </location>
</feature>
<dbReference type="OrthoDB" id="6211496at2759"/>
<keyword evidence="2" id="KW-1185">Reference proteome</keyword>
<dbReference type="InterPro" id="IPR035897">
    <property type="entry name" value="Toll_tir_struct_dom_sf"/>
</dbReference>
<accession>A0A8B8DRW9</accession>
<dbReference type="GeneID" id="111129142"/>
<dbReference type="AlphaFoldDB" id="A0A8B8DRW9"/>
<feature type="compositionally biased region" description="Polar residues" evidence="1">
    <location>
        <begin position="297"/>
        <end position="308"/>
    </location>
</feature>
<organism evidence="2 3">
    <name type="scientific">Crassostrea virginica</name>
    <name type="common">Eastern oyster</name>
    <dbReference type="NCBI Taxonomy" id="6565"/>
    <lineage>
        <taxon>Eukaryota</taxon>
        <taxon>Metazoa</taxon>
        <taxon>Spiralia</taxon>
        <taxon>Lophotrochozoa</taxon>
        <taxon>Mollusca</taxon>
        <taxon>Bivalvia</taxon>
        <taxon>Autobranchia</taxon>
        <taxon>Pteriomorphia</taxon>
        <taxon>Ostreida</taxon>
        <taxon>Ostreoidea</taxon>
        <taxon>Ostreidae</taxon>
        <taxon>Crassostrea</taxon>
    </lineage>
</organism>
<feature type="compositionally biased region" description="Basic and acidic residues" evidence="1">
    <location>
        <begin position="425"/>
        <end position="435"/>
    </location>
</feature>
<feature type="region of interest" description="Disordered" evidence="1">
    <location>
        <begin position="475"/>
        <end position="507"/>
    </location>
</feature>
<proteinExistence type="predicted"/>
<evidence type="ECO:0000313" key="3">
    <source>
        <dbReference type="RefSeq" id="XP_022330997.1"/>
    </source>
</evidence>
<dbReference type="Gene3D" id="3.40.50.10140">
    <property type="entry name" value="Toll/interleukin-1 receptor homology (TIR) domain"/>
    <property type="match status" value="1"/>
</dbReference>
<sequence>MDGKTYIDNDYLIEKSLRKNNVTKLDVLDWLERGDSIRKEELGVNLGVWRKSIEHHFPPPEVDAVFFAHPANFSIVEDIQKDFNKILFPLQPKTKVYSRDSWYPLDSDFGGSLHFETHDRKEVLTTLGFLVVTSEFCEEEWKLLAGQPFFQNALYQNKDTIIPICVYNPRKMKGDLPLGIKCLRSVDYYNKDDIICQKTIKNLLQPLIKRRVKEEKEKIRNQIFRLYEYVISTLPPKQDGYIWTSGPHSEYSPDSAYTSGSFPNDGSQSYQRFPSDVKKERQPYQHFGSGLEKESQKPSQDSGYSTGDNGWAVYKPSKGPQVSVPSGGPAEYHRSPSLSADRQMGRERNCNTVTVSESGINLTQAPPLDFSSLVSSHSNSRKTHHRDTARLEENNQISAPDPAGRTPSSRNRYDVHGQYSAQTSHFEDLNTKPGDKSGFLSKKQSSPDILPIPQEVACQSFGNISLNSNDSFCTNNHNTSENRDLSSSSDQSKGISSDVSITSEENQVQRAFRQPPIARPVFVGDTNYTLHTIDSATNSWHTSQTHTNSDRPLPQPVGIKNLPSVNLTNSFTSQQSVSSEAASNISSVHAISNIQPTPVPTKISLDKLPSGGSWNNVQKTPPSSITSVPDVSRLPFGCFIPSDEYHDRPSFSSTSFSGKKVGVVKPFSSFDDDGDSDNDQSYVNDLSLPSEETSLKTI</sequence>
<feature type="region of interest" description="Disordered" evidence="1">
    <location>
        <begin position="362"/>
        <end position="447"/>
    </location>
</feature>
<dbReference type="RefSeq" id="XP_022330997.1">
    <property type="nucleotide sequence ID" value="XM_022475289.1"/>
</dbReference>
<evidence type="ECO:0000313" key="2">
    <source>
        <dbReference type="Proteomes" id="UP000694844"/>
    </source>
</evidence>
<evidence type="ECO:0000256" key="1">
    <source>
        <dbReference type="SAM" id="MobiDB-lite"/>
    </source>
</evidence>
<dbReference type="KEGG" id="cvn:111129142"/>